<comment type="caution">
    <text evidence="4">The sequence shown here is derived from an EMBL/GenBank/DDBJ whole genome shotgun (WGS) entry which is preliminary data.</text>
</comment>
<feature type="compositionally biased region" description="Low complexity" evidence="1">
    <location>
        <begin position="356"/>
        <end position="372"/>
    </location>
</feature>
<evidence type="ECO:0000256" key="2">
    <source>
        <dbReference type="SAM" id="Phobius"/>
    </source>
</evidence>
<feature type="transmembrane region" description="Helical" evidence="2">
    <location>
        <begin position="61"/>
        <end position="79"/>
    </location>
</feature>
<dbReference type="AlphaFoldDB" id="A0A2S7CMA8"/>
<dbReference type="EMBL" id="JBJGBS010000016">
    <property type="protein sequence ID" value="MFO3704555.1"/>
    <property type="molecule type" value="Genomic_DNA"/>
</dbReference>
<feature type="transmembrane region" description="Helical" evidence="2">
    <location>
        <begin position="91"/>
        <end position="108"/>
    </location>
</feature>
<dbReference type="PANTHER" id="PTHR40031">
    <property type="entry name" value="HYPOTHETICAL MEMBRANE SPANNING PROTEIN"/>
    <property type="match status" value="1"/>
</dbReference>
<evidence type="ECO:0000256" key="1">
    <source>
        <dbReference type="SAM" id="MobiDB-lite"/>
    </source>
</evidence>
<organism evidence="4 5">
    <name type="scientific">Xanthomonas codiaei</name>
    <dbReference type="NCBI Taxonomy" id="56463"/>
    <lineage>
        <taxon>Bacteria</taxon>
        <taxon>Pseudomonadati</taxon>
        <taxon>Pseudomonadota</taxon>
        <taxon>Gammaproteobacteria</taxon>
        <taxon>Lysobacterales</taxon>
        <taxon>Lysobacteraceae</taxon>
        <taxon>Xanthomonas</taxon>
    </lineage>
</organism>
<dbReference type="Pfam" id="PF04307">
    <property type="entry name" value="YdjM"/>
    <property type="match status" value="1"/>
</dbReference>
<evidence type="ECO:0000313" key="5">
    <source>
        <dbReference type="Proteomes" id="UP000237872"/>
    </source>
</evidence>
<protein>
    <submittedName>
        <fullName evidence="3">Metal-dependent hydrolase</fullName>
    </submittedName>
</protein>
<dbReference type="OrthoDB" id="9781927at2"/>
<evidence type="ECO:0000313" key="6">
    <source>
        <dbReference type="Proteomes" id="UP001637990"/>
    </source>
</evidence>
<feature type="region of interest" description="Disordered" evidence="1">
    <location>
        <begin position="350"/>
        <end position="372"/>
    </location>
</feature>
<reference evidence="3 6" key="2">
    <citation type="submission" date="2024-11" db="EMBL/GenBank/DDBJ databases">
        <title>Genome sequencing of Xanthomonas codiaei.</title>
        <authorList>
            <person name="Studholme D.J."/>
        </authorList>
    </citation>
    <scope>NUCLEOTIDE SEQUENCE [LARGE SCALE GENOMIC DNA]</scope>
    <source>
        <strain evidence="3 6">NCPPB 4350</strain>
    </source>
</reference>
<keyword evidence="2" id="KW-1133">Transmembrane helix</keyword>
<dbReference type="PANTHER" id="PTHR40031:SF1">
    <property type="entry name" value="MEMBRANE-BOUND METAL-DEPENDENT HYDROLASE"/>
    <property type="match status" value="1"/>
</dbReference>
<keyword evidence="2" id="KW-0812">Transmembrane</keyword>
<keyword evidence="6" id="KW-1185">Reference proteome</keyword>
<keyword evidence="2" id="KW-0472">Membrane</keyword>
<name>A0A2S7CMA8_9XANT</name>
<gene>
    <name evidence="3" type="ORF">ACI6Q5_06105</name>
    <name evidence="4" type="ORF">XcodCFBP4690_13450</name>
</gene>
<feature type="transmembrane region" description="Helical" evidence="2">
    <location>
        <begin position="162"/>
        <end position="179"/>
    </location>
</feature>
<sequence>MDSLTQIVLGGAIAAAIAPPGQRRAALLAGAALGTLPDLDSLVLLPLTDDPVTLMTVHRSFSHSLFVLPLLGWLIWWLFRRYGNGRVAGEPTRWFWAIQLALITHPLLDAFTVYGTQLWWPLQPHPSMWSSVFIIDPAYTLWLLGACAIAWFARERPLAQRVLVIGLVASSAYLGWSLIAKQLVDQQADRALAAMGLADAPRFSVPMPFNTLLWRVVAMTPSGYVIGERSLVADSGPMQFRGFSSNTQALGEVAAFDSVRRLTWFNRGFMRARLVDDDLMLSDLRMGLEPDYNFNFVVAHREDGTWQPIVPRQVQAAYRAPVARDQIWAVLAQMWHRIWNAPSGKALTGDLEHDAAPASAPASASASASAPQ</sequence>
<evidence type="ECO:0000313" key="4">
    <source>
        <dbReference type="EMBL" id="PPU62725.1"/>
    </source>
</evidence>
<dbReference type="InterPro" id="IPR053170">
    <property type="entry name" value="Transcription_regulator"/>
</dbReference>
<reference evidence="4 5" key="1">
    <citation type="submission" date="2016-08" db="EMBL/GenBank/DDBJ databases">
        <authorList>
            <person name="Seilhamer J.J."/>
        </authorList>
    </citation>
    <scope>NUCLEOTIDE SEQUENCE [LARGE SCALE GENOMIC DNA]</scope>
    <source>
        <strain evidence="4 5">CFBP4690</strain>
    </source>
</reference>
<feature type="transmembrane region" description="Helical" evidence="2">
    <location>
        <begin position="128"/>
        <end position="153"/>
    </location>
</feature>
<accession>A0A2S7CMA8</accession>
<proteinExistence type="predicted"/>
<dbReference type="Proteomes" id="UP000237872">
    <property type="component" value="Unassembled WGS sequence"/>
</dbReference>
<evidence type="ECO:0000313" key="3">
    <source>
        <dbReference type="EMBL" id="MFO3704555.1"/>
    </source>
</evidence>
<keyword evidence="3" id="KW-0378">Hydrolase</keyword>
<dbReference type="RefSeq" id="WP_104541503.1">
    <property type="nucleotide sequence ID" value="NZ_JBJGBS010000016.1"/>
</dbReference>
<dbReference type="EMBL" id="MDEC01000018">
    <property type="protein sequence ID" value="PPU62725.1"/>
    <property type="molecule type" value="Genomic_DNA"/>
</dbReference>
<dbReference type="GO" id="GO:0016787">
    <property type="term" value="F:hydrolase activity"/>
    <property type="evidence" value="ECO:0007669"/>
    <property type="project" value="UniProtKB-KW"/>
</dbReference>
<dbReference type="Proteomes" id="UP001637990">
    <property type="component" value="Unassembled WGS sequence"/>
</dbReference>
<dbReference type="InterPro" id="IPR007404">
    <property type="entry name" value="YdjM-like"/>
</dbReference>